<evidence type="ECO:0000313" key="2">
    <source>
        <dbReference type="EMBL" id="KAG5607073.1"/>
    </source>
</evidence>
<name>A0A9J5Z2G7_SOLCO</name>
<dbReference type="Proteomes" id="UP000824120">
    <property type="component" value="Chromosome 5"/>
</dbReference>
<feature type="transmembrane region" description="Helical" evidence="1">
    <location>
        <begin position="57"/>
        <end position="76"/>
    </location>
</feature>
<keyword evidence="1" id="KW-0812">Transmembrane</keyword>
<sequence length="123" mass="13989">MLMIPFIQMFEYISILDVGHGQKFGERFVGFRENSQSPLIAYEEKDMTPNVIIGRTYKMMIGSGEFKLVVGIWLWLFWVGKEGCGDTRSFNCSTGILYLVVVDYCVGLHLLIAAAKMYVMSLI</sequence>
<keyword evidence="1" id="KW-0472">Membrane</keyword>
<dbReference type="EMBL" id="JACXVP010000005">
    <property type="protein sequence ID" value="KAG5607073.1"/>
    <property type="molecule type" value="Genomic_DNA"/>
</dbReference>
<feature type="transmembrane region" description="Helical" evidence="1">
    <location>
        <begin position="96"/>
        <end position="119"/>
    </location>
</feature>
<reference evidence="2 3" key="1">
    <citation type="submission" date="2020-09" db="EMBL/GenBank/DDBJ databases">
        <title>De no assembly of potato wild relative species, Solanum commersonii.</title>
        <authorList>
            <person name="Cho K."/>
        </authorList>
    </citation>
    <scope>NUCLEOTIDE SEQUENCE [LARGE SCALE GENOMIC DNA]</scope>
    <source>
        <strain evidence="2">LZ3.2</strain>
        <tissue evidence="2">Leaf</tissue>
    </source>
</reference>
<dbReference type="AlphaFoldDB" id="A0A9J5Z2G7"/>
<evidence type="ECO:0000313" key="3">
    <source>
        <dbReference type="Proteomes" id="UP000824120"/>
    </source>
</evidence>
<organism evidence="2 3">
    <name type="scientific">Solanum commersonii</name>
    <name type="common">Commerson's wild potato</name>
    <name type="synonym">Commerson's nightshade</name>
    <dbReference type="NCBI Taxonomy" id="4109"/>
    <lineage>
        <taxon>Eukaryota</taxon>
        <taxon>Viridiplantae</taxon>
        <taxon>Streptophyta</taxon>
        <taxon>Embryophyta</taxon>
        <taxon>Tracheophyta</taxon>
        <taxon>Spermatophyta</taxon>
        <taxon>Magnoliopsida</taxon>
        <taxon>eudicotyledons</taxon>
        <taxon>Gunneridae</taxon>
        <taxon>Pentapetalae</taxon>
        <taxon>asterids</taxon>
        <taxon>lamiids</taxon>
        <taxon>Solanales</taxon>
        <taxon>Solanaceae</taxon>
        <taxon>Solanoideae</taxon>
        <taxon>Solaneae</taxon>
        <taxon>Solanum</taxon>
    </lineage>
</organism>
<keyword evidence="3" id="KW-1185">Reference proteome</keyword>
<proteinExistence type="predicted"/>
<comment type="caution">
    <text evidence="2">The sequence shown here is derived from an EMBL/GenBank/DDBJ whole genome shotgun (WGS) entry which is preliminary data.</text>
</comment>
<evidence type="ECO:0000256" key="1">
    <source>
        <dbReference type="SAM" id="Phobius"/>
    </source>
</evidence>
<keyword evidence="1" id="KW-1133">Transmembrane helix</keyword>
<accession>A0A9J5Z2G7</accession>
<gene>
    <name evidence="2" type="ORF">H5410_028565</name>
</gene>
<protein>
    <submittedName>
        <fullName evidence="2">Uncharacterized protein</fullName>
    </submittedName>
</protein>